<protein>
    <submittedName>
        <fullName evidence="1">Uncharacterized protein</fullName>
    </submittedName>
</protein>
<gene>
    <name evidence="1" type="ORF">S03H2_56393</name>
</gene>
<dbReference type="EMBL" id="BARU01036064">
    <property type="protein sequence ID" value="GAH87468.1"/>
    <property type="molecule type" value="Genomic_DNA"/>
</dbReference>
<reference evidence="1" key="1">
    <citation type="journal article" date="2014" name="Front. Microbiol.">
        <title>High frequency of phylogenetically diverse reductive dehalogenase-homologous genes in deep subseafloor sedimentary metagenomes.</title>
        <authorList>
            <person name="Kawai M."/>
            <person name="Futagami T."/>
            <person name="Toyoda A."/>
            <person name="Takaki Y."/>
            <person name="Nishi S."/>
            <person name="Hori S."/>
            <person name="Arai W."/>
            <person name="Tsubouchi T."/>
            <person name="Morono Y."/>
            <person name="Uchiyama I."/>
            <person name="Ito T."/>
            <person name="Fujiyama A."/>
            <person name="Inagaki F."/>
            <person name="Takami H."/>
        </authorList>
    </citation>
    <scope>NUCLEOTIDE SEQUENCE</scope>
    <source>
        <strain evidence="1">Expedition CK06-06</strain>
    </source>
</reference>
<organism evidence="1">
    <name type="scientific">marine sediment metagenome</name>
    <dbReference type="NCBI Taxonomy" id="412755"/>
    <lineage>
        <taxon>unclassified sequences</taxon>
        <taxon>metagenomes</taxon>
        <taxon>ecological metagenomes</taxon>
    </lineage>
</organism>
<comment type="caution">
    <text evidence="1">The sequence shown here is derived from an EMBL/GenBank/DDBJ whole genome shotgun (WGS) entry which is preliminary data.</text>
</comment>
<evidence type="ECO:0000313" key="1">
    <source>
        <dbReference type="EMBL" id="GAH87468.1"/>
    </source>
</evidence>
<name>X1KZY4_9ZZZZ</name>
<sequence length="67" mass="7613">WTFAVDVEGNPDDTADILLFSTFSFSRVEPRINLTSTTPFSAQFNEIILILHPALNNWSRWGPAYDP</sequence>
<proteinExistence type="predicted"/>
<feature type="non-terminal residue" evidence="1">
    <location>
        <position position="1"/>
    </location>
</feature>
<dbReference type="AlphaFoldDB" id="X1KZY4"/>
<accession>X1KZY4</accession>